<dbReference type="PANTHER" id="PTHR43194:SF5">
    <property type="entry name" value="PIMELOYL-[ACYL-CARRIER PROTEIN] METHYL ESTER ESTERASE"/>
    <property type="match status" value="1"/>
</dbReference>
<evidence type="ECO:0000256" key="3">
    <source>
        <dbReference type="ARBA" id="ARBA00022756"/>
    </source>
</evidence>
<dbReference type="NCBIfam" id="TIGR01738">
    <property type="entry name" value="bioH"/>
    <property type="match status" value="1"/>
</dbReference>
<comment type="pathway">
    <text evidence="5">Cofactor biosynthesis; biotin biosynthesis.</text>
</comment>
<proteinExistence type="inferred from homology"/>
<feature type="binding site" evidence="5">
    <location>
        <position position="19"/>
    </location>
    <ligand>
        <name>substrate</name>
    </ligand>
</feature>
<evidence type="ECO:0000313" key="8">
    <source>
        <dbReference type="Proteomes" id="UP001629953"/>
    </source>
</evidence>
<feature type="binding site" evidence="5">
    <location>
        <begin position="139"/>
        <end position="143"/>
    </location>
    <ligand>
        <name>substrate</name>
    </ligand>
</feature>
<feature type="binding site" evidence="5">
    <location>
        <position position="230"/>
    </location>
    <ligand>
        <name>substrate</name>
    </ligand>
</feature>
<dbReference type="Pfam" id="PF00561">
    <property type="entry name" value="Abhydrolase_1"/>
    <property type="match status" value="1"/>
</dbReference>
<dbReference type="PANTHER" id="PTHR43194">
    <property type="entry name" value="HYDROLASE ALPHA/BETA FOLD FAMILY"/>
    <property type="match status" value="1"/>
</dbReference>
<keyword evidence="3 5" id="KW-0093">Biotin biosynthesis</keyword>
<dbReference type="Gene3D" id="3.40.50.1820">
    <property type="entry name" value="alpha/beta hydrolase"/>
    <property type="match status" value="1"/>
</dbReference>
<dbReference type="GO" id="GO:0090499">
    <property type="term" value="F:pimelyl-[acyl-carrier protein] methyl ester esterase activity"/>
    <property type="evidence" value="ECO:0007669"/>
    <property type="project" value="UniProtKB-EC"/>
</dbReference>
<dbReference type="InterPro" id="IPR000073">
    <property type="entry name" value="AB_hydrolase_1"/>
</dbReference>
<feature type="domain" description="AB hydrolase-1" evidence="6">
    <location>
        <begin position="12"/>
        <end position="236"/>
    </location>
</feature>
<organism evidence="7 8">
    <name type="scientific">Celerinatantimonas yamalensis</name>
    <dbReference type="NCBI Taxonomy" id="559956"/>
    <lineage>
        <taxon>Bacteria</taxon>
        <taxon>Pseudomonadati</taxon>
        <taxon>Pseudomonadota</taxon>
        <taxon>Gammaproteobacteria</taxon>
        <taxon>Celerinatantimonadaceae</taxon>
        <taxon>Celerinatantimonas</taxon>
    </lineage>
</organism>
<comment type="subcellular location">
    <subcellularLocation>
        <location evidence="5">Cytoplasm</location>
    </subcellularLocation>
</comment>
<evidence type="ECO:0000256" key="1">
    <source>
        <dbReference type="ARBA" id="ARBA00022487"/>
    </source>
</evidence>
<dbReference type="InterPro" id="IPR029058">
    <property type="entry name" value="AB_hydrolase_fold"/>
</dbReference>
<keyword evidence="8" id="KW-1185">Reference proteome</keyword>
<keyword evidence="4 5" id="KW-0378">Hydrolase</keyword>
<dbReference type="Proteomes" id="UP001629953">
    <property type="component" value="Unassembled WGS sequence"/>
</dbReference>
<comment type="function">
    <text evidence="5">The physiological role of BioH is to remove the methyl group introduced by BioC when the pimeloyl moiety is complete. It allows to synthesize pimeloyl-ACP via the fatty acid synthetic pathway through the hydrolysis of the ester bonds of pimeloyl-ACP esters.</text>
</comment>
<evidence type="ECO:0000259" key="6">
    <source>
        <dbReference type="Pfam" id="PF00561"/>
    </source>
</evidence>
<feature type="active site" evidence="5">
    <location>
        <position position="230"/>
    </location>
</feature>
<comment type="similarity">
    <text evidence="5">Belongs to the AB hydrolase superfamily. Carboxylesterase BioH family.</text>
</comment>
<feature type="active site" evidence="5">
    <location>
        <position position="203"/>
    </location>
</feature>
<dbReference type="RefSeq" id="WP_408624381.1">
    <property type="nucleotide sequence ID" value="NZ_JBEQCT010000007.1"/>
</dbReference>
<feature type="active site" description="Nucleophile" evidence="5">
    <location>
        <position position="78"/>
    </location>
</feature>
<protein>
    <recommendedName>
        <fullName evidence="5">Pimeloyl-[acyl-carrier protein] methyl ester esterase</fullName>
        <ecNumber evidence="5">3.1.1.85</ecNumber>
    </recommendedName>
    <alternativeName>
        <fullName evidence="5">Biotin synthesis protein BioH</fullName>
    </alternativeName>
    <alternativeName>
        <fullName evidence="5">Carboxylesterase BioH</fullName>
    </alternativeName>
</protein>
<evidence type="ECO:0000313" key="7">
    <source>
        <dbReference type="EMBL" id="MFM2486101.1"/>
    </source>
</evidence>
<dbReference type="InterPro" id="IPR050228">
    <property type="entry name" value="Carboxylesterase_BioH"/>
</dbReference>
<evidence type="ECO:0000256" key="4">
    <source>
        <dbReference type="ARBA" id="ARBA00022801"/>
    </source>
</evidence>
<name>A0ABW9G8V0_9GAMM</name>
<evidence type="ECO:0000256" key="2">
    <source>
        <dbReference type="ARBA" id="ARBA00022490"/>
    </source>
</evidence>
<evidence type="ECO:0000256" key="5">
    <source>
        <dbReference type="HAMAP-Rule" id="MF_01260"/>
    </source>
</evidence>
<dbReference type="SUPFAM" id="SSF53474">
    <property type="entry name" value="alpha/beta-Hydrolases"/>
    <property type="match status" value="1"/>
</dbReference>
<sequence length="251" mass="28413">MLHIESKGTGTPLILLHGWGMNSGVWSQLSDLLSKNYQVYWLDLPGYGFSQPCSSLDWRQTVDLLANSLPRGIWLGWSLGGLLAQQVAISYPQKVMRLVTVASSARFVEQPNWPGMKAQVLELFARSLVHDYQKTLERFLAIQTLGSPQAKADIQTIKKQLEQRPLPDLSVLQQGLQWLAQIDLREQVQMIQAPWLQLYGHLDSLVPRQSQLMHAQLTQAQQHVFAKASHAPFISHLNDFVSTLNHFLKVD</sequence>
<accession>A0ABW9G8V0</accession>
<feature type="binding site" evidence="5">
    <location>
        <begin position="78"/>
        <end position="79"/>
    </location>
    <ligand>
        <name>substrate</name>
    </ligand>
</feature>
<dbReference type="EMBL" id="JBEQCT010000007">
    <property type="protein sequence ID" value="MFM2486101.1"/>
    <property type="molecule type" value="Genomic_DNA"/>
</dbReference>
<gene>
    <name evidence="5 7" type="primary">bioH</name>
    <name evidence="7" type="ORF">ABUE30_13700</name>
</gene>
<keyword evidence="2 5" id="KW-0963">Cytoplasm</keyword>
<keyword evidence="1 5" id="KW-0719">Serine esterase</keyword>
<comment type="catalytic activity">
    <reaction evidence="5">
        <text>6-carboxyhexanoyl-[ACP] methyl ester + H2O = 6-carboxyhexanoyl-[ACP] + methanol + H(+)</text>
        <dbReference type="Rhea" id="RHEA:42700"/>
        <dbReference type="Rhea" id="RHEA-COMP:9955"/>
        <dbReference type="Rhea" id="RHEA-COMP:10186"/>
        <dbReference type="ChEBI" id="CHEBI:15377"/>
        <dbReference type="ChEBI" id="CHEBI:15378"/>
        <dbReference type="ChEBI" id="CHEBI:17790"/>
        <dbReference type="ChEBI" id="CHEBI:78846"/>
        <dbReference type="ChEBI" id="CHEBI:82735"/>
        <dbReference type="EC" id="3.1.1.85"/>
    </reaction>
</comment>
<comment type="caution">
    <text evidence="7">The sequence shown here is derived from an EMBL/GenBank/DDBJ whole genome shotgun (WGS) entry which is preliminary data.</text>
</comment>
<dbReference type="EC" id="3.1.1.85" evidence="5"/>
<reference evidence="7 8" key="1">
    <citation type="journal article" date="2013" name="Int. J. Syst. Evol. Microbiol.">
        <title>Celerinatantimonas yamalensis sp. nov., a cold-adapted diazotrophic bacterium from a cold permafrost brine.</title>
        <authorList>
            <person name="Shcherbakova V."/>
            <person name="Chuvilskaya N."/>
            <person name="Rivkina E."/>
            <person name="Demidov N."/>
            <person name="Uchaeva V."/>
            <person name="Suetin S."/>
            <person name="Suzina N."/>
            <person name="Gilichinsky D."/>
        </authorList>
    </citation>
    <scope>NUCLEOTIDE SEQUENCE [LARGE SCALE GENOMIC DNA]</scope>
    <source>
        <strain evidence="7 8">C7</strain>
    </source>
</reference>
<dbReference type="InterPro" id="IPR010076">
    <property type="entry name" value="BioH"/>
</dbReference>
<dbReference type="HAMAP" id="MF_01260">
    <property type="entry name" value="Carboxylester"/>
    <property type="match status" value="1"/>
</dbReference>
<comment type="subunit">
    <text evidence="5">Monomer.</text>
</comment>